<protein>
    <recommendedName>
        <fullName evidence="4">Transglutaminase-like domain-containing protein</fullName>
    </recommendedName>
</protein>
<gene>
    <name evidence="2" type="ORF">BCR32DRAFT_295725</name>
</gene>
<dbReference type="Proteomes" id="UP000193944">
    <property type="component" value="Unassembled WGS sequence"/>
</dbReference>
<dbReference type="OrthoDB" id="2144724at2759"/>
<reference evidence="2 3" key="1">
    <citation type="submission" date="2016-08" db="EMBL/GenBank/DDBJ databases">
        <title>A Parts List for Fungal Cellulosomes Revealed by Comparative Genomics.</title>
        <authorList>
            <consortium name="DOE Joint Genome Institute"/>
            <person name="Haitjema C.H."/>
            <person name="Gilmore S.P."/>
            <person name="Henske J.K."/>
            <person name="Solomon K.V."/>
            <person name="De Groot R."/>
            <person name="Kuo A."/>
            <person name="Mondo S.J."/>
            <person name="Salamov A.A."/>
            <person name="Labutti K."/>
            <person name="Zhao Z."/>
            <person name="Chiniquy J."/>
            <person name="Barry K."/>
            <person name="Brewer H.M."/>
            <person name="Purvine S.O."/>
            <person name="Wright A.T."/>
            <person name="Boxma B."/>
            <person name="Van Alen T."/>
            <person name="Hackstein J.H."/>
            <person name="Baker S.E."/>
            <person name="Grigoriev I.V."/>
            <person name="O'Malley M.A."/>
        </authorList>
    </citation>
    <scope>NUCLEOTIDE SEQUENCE [LARGE SCALE GENOMIC DNA]</scope>
    <source>
        <strain evidence="2 3">S4</strain>
    </source>
</reference>
<evidence type="ECO:0008006" key="4">
    <source>
        <dbReference type="Google" id="ProtNLM"/>
    </source>
</evidence>
<sequence>MQYSNIILYFFLIIGIFKEVHSFTFYLNKNNYQYYYYQLNNVERNIYNAIINNLDYIIQEKKYVVFNTTNLIQSSRSGHFSEYSTYQSLYLVFEKQLEEFRNYFINAKYAARYDYPELSFIDWDALDIDYGSNGKLILIHKEKIIEIDNSVLNTNNSANESIRYKKSYKYLYKSLSSTINNKDSLSNFMNQQTEFIYYDIIKDAFVDVPIIVTDEYYWSVSSLNYGINTIINNIIENIYKKVKEFDYDRIIYGKKNITDPVYFNRNADEIYGLMQSGYATPMNLAKSFKSAMDYIGIECVLIWGKTFKDNHSVNQSEMWNYIKLYDKWYSIDLAFNYYDTINLGTKNKIKRGLNPNNFFNRSKLKKEKREEEIINNNKNNNNNNSYNDERKIVKKDSPPYTLYGSKTIYSYLIEDSTIFTTEDSFFAFPKLYQQDYELYMVPKITENQYNITKLNELQTTEKNINNVNMKDKLLDENQVNLDKRKTENYNMFVNTKIKTVEFKMNNKDLLENIILSYDIYSENFDVNSMSYLLVKRVKETQKVKLYKNVELLKREKTKKKRVKYKNDNDGINSYYTIRNMNKKGIEEEEEEEEDNNNNNNVYFYHNNDYFTTINLSSIYNSSINKKNIKNNEHNINNNITNTFNDNNNNNDDEDDDNYSYSNMQINPLEYTDNNKDPSLLVSEKIINPSEYTYVTINKDYTTYQFIPGHSFININKEFTTNQYITFYIISNPISYWYNIFGENFSIGTEGYEEVIENGEIKVKKYNDWTKFLNKYNKKFEILYQSKYNYFDTSLPLTQYASSFNYKKSSPLPNYYINLRASNVTICYHQPLIEYDELSMEITYSLLTPILNGTETKAVYTYNNLKFNSDSNCIEFEFIPDLSLSNIIYYFQINGLYDKNFLAPASFSYIIYPNQDHEFQRNVFYQTVLTDISPISKVSYCIPYDTFDTEAFLFYDTQNNVFYKNDIKISSKPIQKEIKTKLGNILKQKEKSYNEKAINTEFLAEFDIKATTGVTLKAISPFELLIPWSNQFKKYNYDTYKCYSFNKDNDGNPKNISNCSLKFFTHGVITRIRSLQYIWIISFKSESSTVSDALKNKSYTISYSIYKNVIEGNDLSISSTNINSVEENLNYNIVIESKVTNKTNSNNINNYRNVRKFTNIYNDNNNNNNYNNEEEKEENDDDDDYDYIINNYNKKQKDICKTLDILYKKKLNGLNSSPINIIINGEYNCYFDLKHRYYYYCFNKKTNEIISRVKGKCYIEQRGDDKNNSQIKKMKIKEEGKRDSSLLFNDNSDIVMNLQKVTDIETSIPNVGMENTLIYFSVVSPSNYGIKEISIKKKKTGEVMFNSSSNKKVIECISINQSYRFLMPSYPIELSIEFASNNLKVEYIIIEDYKINIIEGKYTYYAVIKDKSDITEKPIVIKTENLYVTYTISYFILKEEIYITFIAPNNEYLSYTIRYISKYDDEDQSSVSMLYIQKKPVQPYIYNSYVFIYCNPDPEIAYQDLIDKISIKDLGTATLSSDVQGNKILVKITAENKYNYTLYTIVPINKEDETYPLFCMTSLIDNDLNSEKENNNDNSDNHSSFSFSLKFNYLNNNNIPK</sequence>
<dbReference type="EMBL" id="MCFG01000257">
    <property type="protein sequence ID" value="ORX77245.1"/>
    <property type="molecule type" value="Genomic_DNA"/>
</dbReference>
<feature type="compositionally biased region" description="Low complexity" evidence="1">
    <location>
        <begin position="1161"/>
        <end position="1170"/>
    </location>
</feature>
<organism evidence="2 3">
    <name type="scientific">Anaeromyces robustus</name>
    <dbReference type="NCBI Taxonomy" id="1754192"/>
    <lineage>
        <taxon>Eukaryota</taxon>
        <taxon>Fungi</taxon>
        <taxon>Fungi incertae sedis</taxon>
        <taxon>Chytridiomycota</taxon>
        <taxon>Chytridiomycota incertae sedis</taxon>
        <taxon>Neocallimastigomycetes</taxon>
        <taxon>Neocallimastigales</taxon>
        <taxon>Neocallimastigaceae</taxon>
        <taxon>Anaeromyces</taxon>
    </lineage>
</organism>
<keyword evidence="3" id="KW-1185">Reference proteome</keyword>
<reference evidence="2 3" key="2">
    <citation type="submission" date="2016-08" db="EMBL/GenBank/DDBJ databases">
        <title>Pervasive Adenine N6-methylation of Active Genes in Fungi.</title>
        <authorList>
            <consortium name="DOE Joint Genome Institute"/>
            <person name="Mondo S.J."/>
            <person name="Dannebaum R.O."/>
            <person name="Kuo R.C."/>
            <person name="Labutti K."/>
            <person name="Haridas S."/>
            <person name="Kuo A."/>
            <person name="Salamov A."/>
            <person name="Ahrendt S.R."/>
            <person name="Lipzen A."/>
            <person name="Sullivan W."/>
            <person name="Andreopoulos W.B."/>
            <person name="Clum A."/>
            <person name="Lindquist E."/>
            <person name="Daum C."/>
            <person name="Ramamoorthy G.K."/>
            <person name="Gryganskyi A."/>
            <person name="Culley D."/>
            <person name="Magnuson J.K."/>
            <person name="James T.Y."/>
            <person name="O'Malley M.A."/>
            <person name="Stajich J.E."/>
            <person name="Spatafora J.W."/>
            <person name="Visel A."/>
            <person name="Grigoriev I.V."/>
        </authorList>
    </citation>
    <scope>NUCLEOTIDE SEQUENCE [LARGE SCALE GENOMIC DNA]</scope>
    <source>
        <strain evidence="2 3">S4</strain>
    </source>
</reference>
<feature type="region of interest" description="Disordered" evidence="1">
    <location>
        <begin position="1161"/>
        <end position="1181"/>
    </location>
</feature>
<evidence type="ECO:0000313" key="2">
    <source>
        <dbReference type="EMBL" id="ORX77245.1"/>
    </source>
</evidence>
<accession>A0A1Y1WV13</accession>
<proteinExistence type="predicted"/>
<name>A0A1Y1WV13_9FUNG</name>
<evidence type="ECO:0000313" key="3">
    <source>
        <dbReference type="Proteomes" id="UP000193944"/>
    </source>
</evidence>
<feature type="compositionally biased region" description="Acidic residues" evidence="1">
    <location>
        <begin position="1171"/>
        <end position="1181"/>
    </location>
</feature>
<comment type="caution">
    <text evidence="2">The sequence shown here is derived from an EMBL/GenBank/DDBJ whole genome shotgun (WGS) entry which is preliminary data.</text>
</comment>
<evidence type="ECO:0000256" key="1">
    <source>
        <dbReference type="SAM" id="MobiDB-lite"/>
    </source>
</evidence>